<dbReference type="InterPro" id="IPR006630">
    <property type="entry name" value="La_HTH"/>
</dbReference>
<dbReference type="SUPFAM" id="SSF46785">
    <property type="entry name" value="Winged helix' DNA-binding domain"/>
    <property type="match status" value="1"/>
</dbReference>
<dbReference type="GO" id="GO:0005634">
    <property type="term" value="C:nucleus"/>
    <property type="evidence" value="ECO:0007669"/>
    <property type="project" value="UniProtKB-SubCell"/>
</dbReference>
<dbReference type="InterPro" id="IPR000504">
    <property type="entry name" value="RRM_dom"/>
</dbReference>
<evidence type="ECO:0000256" key="2">
    <source>
        <dbReference type="ARBA" id="ARBA00022884"/>
    </source>
</evidence>
<dbReference type="PANTHER" id="PTHR22792">
    <property type="entry name" value="LUPUS LA PROTEIN-RELATED"/>
    <property type="match status" value="1"/>
</dbReference>
<evidence type="ECO:0000259" key="7">
    <source>
        <dbReference type="PROSITE" id="PS50961"/>
    </source>
</evidence>
<feature type="compositionally biased region" description="Acidic residues" evidence="5">
    <location>
        <begin position="193"/>
        <end position="208"/>
    </location>
</feature>
<dbReference type="InterPro" id="IPR036388">
    <property type="entry name" value="WH-like_DNA-bd_sf"/>
</dbReference>
<evidence type="ECO:0000256" key="1">
    <source>
        <dbReference type="ARBA" id="ARBA00004123"/>
    </source>
</evidence>
<feature type="region of interest" description="Disordered" evidence="5">
    <location>
        <begin position="187"/>
        <end position="223"/>
    </location>
</feature>
<dbReference type="InterPro" id="IPR035979">
    <property type="entry name" value="RBD_domain_sf"/>
</dbReference>
<organism evidence="8 9">
    <name type="scientific">[Candida] railenensis</name>
    <dbReference type="NCBI Taxonomy" id="45579"/>
    <lineage>
        <taxon>Eukaryota</taxon>
        <taxon>Fungi</taxon>
        <taxon>Dikarya</taxon>
        <taxon>Ascomycota</taxon>
        <taxon>Saccharomycotina</taxon>
        <taxon>Pichiomycetes</taxon>
        <taxon>Debaryomycetaceae</taxon>
        <taxon>Kurtzmaniella</taxon>
    </lineage>
</organism>
<dbReference type="GO" id="GO:0006396">
    <property type="term" value="P:RNA processing"/>
    <property type="evidence" value="ECO:0007669"/>
    <property type="project" value="InterPro"/>
</dbReference>
<feature type="compositionally biased region" description="Basic residues" evidence="5">
    <location>
        <begin position="266"/>
        <end position="277"/>
    </location>
</feature>
<dbReference type="Gene3D" id="1.10.10.10">
    <property type="entry name" value="Winged helix-like DNA-binding domain superfamily/Winged helix DNA-binding domain"/>
    <property type="match status" value="1"/>
</dbReference>
<evidence type="ECO:0000256" key="4">
    <source>
        <dbReference type="PROSITE-ProRule" id="PRU00332"/>
    </source>
</evidence>
<evidence type="ECO:0000313" key="9">
    <source>
        <dbReference type="Proteomes" id="UP000837801"/>
    </source>
</evidence>
<dbReference type="PANTHER" id="PTHR22792:SF140">
    <property type="entry name" value="ACHILLES, ISOFORM A"/>
    <property type="match status" value="1"/>
</dbReference>
<dbReference type="InterPro" id="IPR012677">
    <property type="entry name" value="Nucleotide-bd_a/b_plait_sf"/>
</dbReference>
<dbReference type="InterPro" id="IPR045180">
    <property type="entry name" value="La_dom_prot"/>
</dbReference>
<dbReference type="SMART" id="SM00715">
    <property type="entry name" value="LA"/>
    <property type="match status" value="1"/>
</dbReference>
<keyword evidence="2 4" id="KW-0694">RNA-binding</keyword>
<comment type="subcellular location">
    <subcellularLocation>
        <location evidence="1">Nucleus</location>
    </subcellularLocation>
</comment>
<dbReference type="PRINTS" id="PR00302">
    <property type="entry name" value="LUPUSLA"/>
</dbReference>
<reference evidence="8" key="1">
    <citation type="submission" date="2022-03" db="EMBL/GenBank/DDBJ databases">
        <authorList>
            <person name="Legras J.-L."/>
            <person name="Devillers H."/>
            <person name="Grondin C."/>
        </authorList>
    </citation>
    <scope>NUCLEOTIDE SEQUENCE</scope>
    <source>
        <strain evidence="8">CLIB 1423</strain>
    </source>
</reference>
<dbReference type="GO" id="GO:1990904">
    <property type="term" value="C:ribonucleoprotein complex"/>
    <property type="evidence" value="ECO:0007669"/>
    <property type="project" value="InterPro"/>
</dbReference>
<dbReference type="InterPro" id="IPR002344">
    <property type="entry name" value="Lupus_La"/>
</dbReference>
<dbReference type="PROSITE" id="PS50961">
    <property type="entry name" value="HTH_LA"/>
    <property type="match status" value="1"/>
</dbReference>
<keyword evidence="3" id="KW-0539">Nucleus</keyword>
<evidence type="ECO:0000256" key="5">
    <source>
        <dbReference type="SAM" id="MobiDB-lite"/>
    </source>
</evidence>
<dbReference type="OrthoDB" id="439993at2759"/>
<feature type="compositionally biased region" description="Basic and acidic residues" evidence="5">
    <location>
        <begin position="278"/>
        <end position="300"/>
    </location>
</feature>
<feature type="domain" description="RRM" evidence="6">
    <location>
        <begin position="103"/>
        <end position="181"/>
    </location>
</feature>
<dbReference type="Proteomes" id="UP000837801">
    <property type="component" value="Unassembled WGS sequence"/>
</dbReference>
<gene>
    <name evidence="8" type="ORF">CLIB1423_16S02652</name>
</gene>
<evidence type="ECO:0000259" key="6">
    <source>
        <dbReference type="PROSITE" id="PS50102"/>
    </source>
</evidence>
<protein>
    <submittedName>
        <fullName evidence="8">La protein homolog</fullName>
    </submittedName>
</protein>
<dbReference type="EMBL" id="CAKXYY010000016">
    <property type="protein sequence ID" value="CAH2354437.1"/>
    <property type="molecule type" value="Genomic_DNA"/>
</dbReference>
<dbReference type="AlphaFoldDB" id="A0A9P0VZ31"/>
<keyword evidence="9" id="KW-1185">Reference proteome</keyword>
<dbReference type="Pfam" id="PF05383">
    <property type="entry name" value="La"/>
    <property type="match status" value="1"/>
</dbReference>
<dbReference type="Gene3D" id="3.30.70.330">
    <property type="match status" value="1"/>
</dbReference>
<sequence>MTDFTYQGEDFEDKVVKQVEFYFSDSNLQTDKFLWKIYEANDGWVELKTLMTFGRMRQYRPEEKVIASLKNSEKLVLSANEESIRRKDPLKDLNELKTIRKRNTVHIEGFPHELSQEQVESWFNEKIAAVLPKKEAAPFNSIRRIRTRQDKKFFGVVDVEFKNGEDAEYFLKEIEVSYPAGVAEASEKAEEGAVVEEEEEAVADEPAESEITTTSSEEKSDKVVDKKSILRKMSLLTFQEMKESGKRFGVNDVTKRRNSFNDNRGKRFNKGGNKKFRKNDNRERKEGSESESKSEPEQKAAETAVESN</sequence>
<dbReference type="SUPFAM" id="SSF54928">
    <property type="entry name" value="RNA-binding domain, RBD"/>
    <property type="match status" value="1"/>
</dbReference>
<evidence type="ECO:0000256" key="3">
    <source>
        <dbReference type="ARBA" id="ARBA00023242"/>
    </source>
</evidence>
<evidence type="ECO:0000313" key="8">
    <source>
        <dbReference type="EMBL" id="CAH2354437.1"/>
    </source>
</evidence>
<dbReference type="PROSITE" id="PS50102">
    <property type="entry name" value="RRM"/>
    <property type="match status" value="1"/>
</dbReference>
<dbReference type="GO" id="GO:0003729">
    <property type="term" value="F:mRNA binding"/>
    <property type="evidence" value="ECO:0007669"/>
    <property type="project" value="TreeGrafter"/>
</dbReference>
<name>A0A9P0VZ31_9ASCO</name>
<accession>A0A9P0VZ31</accession>
<proteinExistence type="predicted"/>
<dbReference type="InterPro" id="IPR036390">
    <property type="entry name" value="WH_DNA-bd_sf"/>
</dbReference>
<comment type="caution">
    <text evidence="8">The sequence shown here is derived from an EMBL/GenBank/DDBJ whole genome shotgun (WGS) entry which is preliminary data.</text>
</comment>
<feature type="region of interest" description="Disordered" evidence="5">
    <location>
        <begin position="249"/>
        <end position="308"/>
    </location>
</feature>
<feature type="domain" description="HTH La-type RNA-binding" evidence="7">
    <location>
        <begin position="5"/>
        <end position="95"/>
    </location>
</feature>